<gene>
    <name evidence="2" type="ORF">BWQ96_05504</name>
</gene>
<feature type="region of interest" description="Disordered" evidence="1">
    <location>
        <begin position="1"/>
        <end position="38"/>
    </location>
</feature>
<feature type="compositionally biased region" description="Polar residues" evidence="1">
    <location>
        <begin position="23"/>
        <end position="32"/>
    </location>
</feature>
<accession>A0A2V3IRK2</accession>
<evidence type="ECO:0000313" key="2">
    <source>
        <dbReference type="EMBL" id="PXF44745.1"/>
    </source>
</evidence>
<comment type="caution">
    <text evidence="2">The sequence shown here is derived from an EMBL/GenBank/DDBJ whole genome shotgun (WGS) entry which is preliminary data.</text>
</comment>
<organism evidence="2 3">
    <name type="scientific">Gracilariopsis chorda</name>
    <dbReference type="NCBI Taxonomy" id="448386"/>
    <lineage>
        <taxon>Eukaryota</taxon>
        <taxon>Rhodophyta</taxon>
        <taxon>Florideophyceae</taxon>
        <taxon>Rhodymeniophycidae</taxon>
        <taxon>Gracilariales</taxon>
        <taxon>Gracilariaceae</taxon>
        <taxon>Gracilariopsis</taxon>
    </lineage>
</organism>
<reference evidence="2 3" key="1">
    <citation type="journal article" date="2018" name="Mol. Biol. Evol.">
        <title>Analysis of the draft genome of the red seaweed Gracilariopsis chorda provides insights into genome size evolution in Rhodophyta.</title>
        <authorList>
            <person name="Lee J."/>
            <person name="Yang E.C."/>
            <person name="Graf L."/>
            <person name="Yang J.H."/>
            <person name="Qiu H."/>
            <person name="Zel Zion U."/>
            <person name="Chan C.X."/>
            <person name="Stephens T.G."/>
            <person name="Weber A.P.M."/>
            <person name="Boo G.H."/>
            <person name="Boo S.M."/>
            <person name="Kim K.M."/>
            <person name="Shin Y."/>
            <person name="Jung M."/>
            <person name="Lee S.J."/>
            <person name="Yim H.S."/>
            <person name="Lee J.H."/>
            <person name="Bhattacharya D."/>
            <person name="Yoon H.S."/>
        </authorList>
    </citation>
    <scope>NUCLEOTIDE SEQUENCE [LARGE SCALE GENOMIC DNA]</scope>
    <source>
        <strain evidence="2 3">SKKU-2015</strain>
        <tissue evidence="2">Whole body</tissue>
    </source>
</reference>
<evidence type="ECO:0000313" key="3">
    <source>
        <dbReference type="Proteomes" id="UP000247409"/>
    </source>
</evidence>
<dbReference type="Proteomes" id="UP000247409">
    <property type="component" value="Unassembled WGS sequence"/>
</dbReference>
<sequence>MKEILIRKAAQQDEKRREIKSGSAATEGNEQSFNDEDS</sequence>
<keyword evidence="3" id="KW-1185">Reference proteome</keyword>
<name>A0A2V3IRK2_9FLOR</name>
<protein>
    <submittedName>
        <fullName evidence="2">Uncharacterized protein</fullName>
    </submittedName>
</protein>
<evidence type="ECO:0000256" key="1">
    <source>
        <dbReference type="SAM" id="MobiDB-lite"/>
    </source>
</evidence>
<feature type="compositionally biased region" description="Basic and acidic residues" evidence="1">
    <location>
        <begin position="1"/>
        <end position="20"/>
    </location>
</feature>
<dbReference type="EMBL" id="NBIV01000082">
    <property type="protein sequence ID" value="PXF44745.1"/>
    <property type="molecule type" value="Genomic_DNA"/>
</dbReference>
<proteinExistence type="predicted"/>
<dbReference type="AlphaFoldDB" id="A0A2V3IRK2"/>